<proteinExistence type="predicted"/>
<reference evidence="3" key="1">
    <citation type="journal article" date="2019" name="Int. J. Syst. Evol. Microbiol.">
        <title>The Global Catalogue of Microorganisms (GCM) 10K type strain sequencing project: providing services to taxonomists for standard genome sequencing and annotation.</title>
        <authorList>
            <consortium name="The Broad Institute Genomics Platform"/>
            <consortium name="The Broad Institute Genome Sequencing Center for Infectious Disease"/>
            <person name="Wu L."/>
            <person name="Ma J."/>
        </authorList>
    </citation>
    <scope>NUCLEOTIDE SEQUENCE [LARGE SCALE GENOMIC DNA]</scope>
    <source>
        <strain evidence="3">JCM 4737</strain>
    </source>
</reference>
<protein>
    <recommendedName>
        <fullName evidence="4">DUF3800 domain-containing protein</fullName>
    </recommendedName>
</protein>
<dbReference type="RefSeq" id="WP_211362580.1">
    <property type="nucleotide sequence ID" value="NZ_BMVO01000043.1"/>
</dbReference>
<accession>A0ABQ3EEG1</accession>
<evidence type="ECO:0008006" key="4">
    <source>
        <dbReference type="Google" id="ProtNLM"/>
    </source>
</evidence>
<keyword evidence="3" id="KW-1185">Reference proteome</keyword>
<evidence type="ECO:0000313" key="2">
    <source>
        <dbReference type="EMBL" id="GHB32130.1"/>
    </source>
</evidence>
<dbReference type="EMBL" id="BMVO01000043">
    <property type="protein sequence ID" value="GHB32130.1"/>
    <property type="molecule type" value="Genomic_DNA"/>
</dbReference>
<organism evidence="2 3">
    <name type="scientific">Streptomyces chryseus</name>
    <dbReference type="NCBI Taxonomy" id="68186"/>
    <lineage>
        <taxon>Bacteria</taxon>
        <taxon>Bacillati</taxon>
        <taxon>Actinomycetota</taxon>
        <taxon>Actinomycetes</taxon>
        <taxon>Kitasatosporales</taxon>
        <taxon>Streptomycetaceae</taxon>
        <taxon>Streptomyces</taxon>
    </lineage>
</organism>
<feature type="region of interest" description="Disordered" evidence="1">
    <location>
        <begin position="1"/>
        <end position="28"/>
    </location>
</feature>
<evidence type="ECO:0000313" key="3">
    <source>
        <dbReference type="Proteomes" id="UP000599437"/>
    </source>
</evidence>
<sequence length="216" mass="23788">MPQALPETRGDLINQTHGGPHSAGGQKPAWLDESFHENSESGFYILAATIIDPTVTDDVRAAIRALKGRRDTSKSHWTEMDHRQRRHAAQLVAVQSGLHVVAVGTPVPKRRQERARSKSLTALVVELHGFEVDQLYIESREAALNKDDISTVARARQTVLPKGTVFRADHVHGRAEPLLWISDIVAGAVHAQRKGDPQYTAMLGDALLDFEVPTDC</sequence>
<comment type="caution">
    <text evidence="2">The sequence shown here is derived from an EMBL/GenBank/DDBJ whole genome shotgun (WGS) entry which is preliminary data.</text>
</comment>
<dbReference type="Proteomes" id="UP000599437">
    <property type="component" value="Unassembled WGS sequence"/>
</dbReference>
<gene>
    <name evidence="2" type="ORF">GCM10010346_64340</name>
</gene>
<name>A0ABQ3EEG1_9ACTN</name>
<evidence type="ECO:0000256" key="1">
    <source>
        <dbReference type="SAM" id="MobiDB-lite"/>
    </source>
</evidence>